<dbReference type="InterPro" id="IPR058240">
    <property type="entry name" value="rSAM_sf"/>
</dbReference>
<feature type="domain" description="Radical SAM core" evidence="7">
    <location>
        <begin position="26"/>
        <end position="154"/>
    </location>
</feature>
<dbReference type="InterPro" id="IPR023885">
    <property type="entry name" value="4Fe4S-binding_SPASM_dom"/>
</dbReference>
<protein>
    <recommendedName>
        <fullName evidence="11">Radical SAM protein</fullName>
    </recommendedName>
</protein>
<dbReference type="InterPro" id="IPR034391">
    <property type="entry name" value="AdoMet-like_SPASM_containing"/>
</dbReference>
<evidence type="ECO:0000256" key="1">
    <source>
        <dbReference type="ARBA" id="ARBA00001966"/>
    </source>
</evidence>
<dbReference type="Proteomes" id="UP000032233">
    <property type="component" value="Unassembled WGS sequence"/>
</dbReference>
<dbReference type="SFLD" id="SFLDG01387">
    <property type="entry name" value="BtrN-like_SPASM_domain_contain"/>
    <property type="match status" value="1"/>
</dbReference>
<gene>
    <name evidence="9" type="ORF">X474_23530</name>
</gene>
<dbReference type="InterPro" id="IPR050377">
    <property type="entry name" value="Radical_SAM_PqqE_MftC-like"/>
</dbReference>
<evidence type="ECO:0000256" key="2">
    <source>
        <dbReference type="ARBA" id="ARBA00022485"/>
    </source>
</evidence>
<evidence type="ECO:0000256" key="6">
    <source>
        <dbReference type="ARBA" id="ARBA00023014"/>
    </source>
</evidence>
<feature type="domain" description="4Fe4S-binding SPASM" evidence="8">
    <location>
        <begin position="226"/>
        <end position="292"/>
    </location>
</feature>
<proteinExistence type="predicted"/>
<dbReference type="GO" id="GO:0051536">
    <property type="term" value="F:iron-sulfur cluster binding"/>
    <property type="evidence" value="ECO:0007669"/>
    <property type="project" value="UniProtKB-KW"/>
</dbReference>
<dbReference type="AlphaFoldDB" id="A0A0D2HLS2"/>
<keyword evidence="3" id="KW-0949">S-adenosyl-L-methionine</keyword>
<dbReference type="Pfam" id="PF04055">
    <property type="entry name" value="Radical_SAM"/>
    <property type="match status" value="1"/>
</dbReference>
<dbReference type="SFLD" id="SFLDS00029">
    <property type="entry name" value="Radical_SAM"/>
    <property type="match status" value="1"/>
</dbReference>
<dbReference type="SUPFAM" id="SSF102114">
    <property type="entry name" value="Radical SAM enzymes"/>
    <property type="match status" value="1"/>
</dbReference>
<dbReference type="PANTHER" id="PTHR11228:SF34">
    <property type="entry name" value="TUNGSTEN-CONTAINING ALDEHYDE FERREDOXIN OXIDOREDUCTASE COFACTOR MODIFYING PROTEIN"/>
    <property type="match status" value="1"/>
</dbReference>
<keyword evidence="2" id="KW-0004">4Fe-4S</keyword>
<dbReference type="EMBL" id="AZAC01000056">
    <property type="protein sequence ID" value="KIX11503.1"/>
    <property type="molecule type" value="Genomic_DNA"/>
</dbReference>
<dbReference type="CDD" id="cd21109">
    <property type="entry name" value="SPASM"/>
    <property type="match status" value="1"/>
</dbReference>
<dbReference type="STRING" id="1429043.X474_23530"/>
<dbReference type="PANTHER" id="PTHR11228">
    <property type="entry name" value="RADICAL SAM DOMAIN PROTEIN"/>
    <property type="match status" value="1"/>
</dbReference>
<dbReference type="GO" id="GO:0003824">
    <property type="term" value="F:catalytic activity"/>
    <property type="evidence" value="ECO:0007669"/>
    <property type="project" value="InterPro"/>
</dbReference>
<organism evidence="9 10">
    <name type="scientific">Dethiosulfatarculus sandiegensis</name>
    <dbReference type="NCBI Taxonomy" id="1429043"/>
    <lineage>
        <taxon>Bacteria</taxon>
        <taxon>Pseudomonadati</taxon>
        <taxon>Thermodesulfobacteriota</taxon>
        <taxon>Desulfarculia</taxon>
        <taxon>Desulfarculales</taxon>
        <taxon>Desulfarculaceae</taxon>
        <taxon>Dethiosulfatarculus</taxon>
    </lineage>
</organism>
<accession>A0A0D2HLS2</accession>
<keyword evidence="4" id="KW-0479">Metal-binding</keyword>
<comment type="cofactor">
    <cofactor evidence="1">
        <name>[4Fe-4S] cluster</name>
        <dbReference type="ChEBI" id="CHEBI:49883"/>
    </cofactor>
</comment>
<evidence type="ECO:0000256" key="4">
    <source>
        <dbReference type="ARBA" id="ARBA00022723"/>
    </source>
</evidence>
<dbReference type="GO" id="GO:0046872">
    <property type="term" value="F:metal ion binding"/>
    <property type="evidence" value="ECO:0007669"/>
    <property type="project" value="UniProtKB-KW"/>
</dbReference>
<keyword evidence="6" id="KW-0411">Iron-sulfur</keyword>
<evidence type="ECO:0008006" key="11">
    <source>
        <dbReference type="Google" id="ProtNLM"/>
    </source>
</evidence>
<dbReference type="InterPro" id="IPR007197">
    <property type="entry name" value="rSAM"/>
</dbReference>
<dbReference type="CDD" id="cd01335">
    <property type="entry name" value="Radical_SAM"/>
    <property type="match status" value="1"/>
</dbReference>
<dbReference type="InParanoid" id="A0A0D2HLS2"/>
<dbReference type="Gene3D" id="3.20.20.70">
    <property type="entry name" value="Aldolase class I"/>
    <property type="match status" value="1"/>
</dbReference>
<evidence type="ECO:0000256" key="3">
    <source>
        <dbReference type="ARBA" id="ARBA00022691"/>
    </source>
</evidence>
<comment type="caution">
    <text evidence="9">The sequence shown here is derived from an EMBL/GenBank/DDBJ whole genome shotgun (WGS) entry which is preliminary data.</text>
</comment>
<evidence type="ECO:0000259" key="7">
    <source>
        <dbReference type="Pfam" id="PF04055"/>
    </source>
</evidence>
<name>A0A0D2HLS2_9BACT</name>
<dbReference type="InterPro" id="IPR013785">
    <property type="entry name" value="Aldolase_TIM"/>
</dbReference>
<evidence type="ECO:0000313" key="10">
    <source>
        <dbReference type="Proteomes" id="UP000032233"/>
    </source>
</evidence>
<evidence type="ECO:0000256" key="5">
    <source>
        <dbReference type="ARBA" id="ARBA00023004"/>
    </source>
</evidence>
<evidence type="ECO:0000313" key="9">
    <source>
        <dbReference type="EMBL" id="KIX11503.1"/>
    </source>
</evidence>
<dbReference type="SFLD" id="SFLDG01067">
    <property type="entry name" value="SPASM/twitch_domain_containing"/>
    <property type="match status" value="1"/>
</dbReference>
<sequence>MKIPGAERLCLKMLAPSAFPQRLTLEITNHCNYRCVMCPSHLEPDAKKGFMAKRLFRNLVDQAAERLPVALVPFFRGEPLMHPEAADFLNYAKQKGLGPIQLANNGSLMDRQTAARLLDAGVDFISFSLDTIEPDEYLAMRRGEPLAKVMENIMGLLDLRDQGNYPTQIQVSATRTEINQKSIDKFIAHWRNIADRTRIYYEHSKDGHLGSLDCPEVPESIPRKPCQKLYTDLVVYWNGQAAFCNHDWQRGDDLGDLNKQSIEDLWLGERYEKMRTAHNRPETITDSTCLYCDHWKISYLEEQLIGELYTPQDDLARAGGQ</sequence>
<keyword evidence="10" id="KW-1185">Reference proteome</keyword>
<keyword evidence="5" id="KW-0408">Iron</keyword>
<evidence type="ECO:0000259" key="8">
    <source>
        <dbReference type="Pfam" id="PF13186"/>
    </source>
</evidence>
<reference evidence="9 10" key="1">
    <citation type="submission" date="2013-11" db="EMBL/GenBank/DDBJ databases">
        <title>Metagenomic analysis of a methanogenic consortium involved in long chain n-alkane degradation.</title>
        <authorList>
            <person name="Davidova I.A."/>
            <person name="Callaghan A.V."/>
            <person name="Wawrik B."/>
            <person name="Pruitt S."/>
            <person name="Marks C."/>
            <person name="Duncan K.E."/>
            <person name="Suflita J.M."/>
        </authorList>
    </citation>
    <scope>NUCLEOTIDE SEQUENCE [LARGE SCALE GENOMIC DNA]</scope>
    <source>
        <strain evidence="9 10">SPR</strain>
    </source>
</reference>
<dbReference type="Pfam" id="PF13186">
    <property type="entry name" value="SPASM"/>
    <property type="match status" value="1"/>
</dbReference>